<accession>A0AAD3HL57</accession>
<feature type="region of interest" description="Disordered" evidence="1">
    <location>
        <begin position="560"/>
        <end position="586"/>
    </location>
</feature>
<dbReference type="GO" id="GO:0010499">
    <property type="term" value="P:proteasomal ubiquitin-independent protein catabolic process"/>
    <property type="evidence" value="ECO:0007669"/>
    <property type="project" value="TreeGrafter"/>
</dbReference>
<feature type="compositionally biased region" description="Low complexity" evidence="1">
    <location>
        <begin position="560"/>
        <end position="583"/>
    </location>
</feature>
<evidence type="ECO:0000256" key="1">
    <source>
        <dbReference type="SAM" id="MobiDB-lite"/>
    </source>
</evidence>
<evidence type="ECO:0000313" key="3">
    <source>
        <dbReference type="Proteomes" id="UP001054857"/>
    </source>
</evidence>
<feature type="compositionally biased region" description="Basic and acidic residues" evidence="1">
    <location>
        <begin position="192"/>
        <end position="209"/>
    </location>
</feature>
<dbReference type="Proteomes" id="UP001054857">
    <property type="component" value="Unassembled WGS sequence"/>
</dbReference>
<dbReference type="PANTHER" id="PTHR32170">
    <property type="entry name" value="PROTEASOME ACTIVATOR COMPLEX SUBUNIT 4"/>
    <property type="match status" value="1"/>
</dbReference>
<evidence type="ECO:0000313" key="2">
    <source>
        <dbReference type="EMBL" id="GFR44375.1"/>
    </source>
</evidence>
<feature type="region of interest" description="Disordered" evidence="1">
    <location>
        <begin position="191"/>
        <end position="216"/>
    </location>
</feature>
<dbReference type="GO" id="GO:0070628">
    <property type="term" value="F:proteasome binding"/>
    <property type="evidence" value="ECO:0007669"/>
    <property type="project" value="InterPro"/>
</dbReference>
<dbReference type="PANTHER" id="PTHR32170:SF3">
    <property type="entry name" value="PROTEASOME ACTIVATOR COMPLEX SUBUNIT 4"/>
    <property type="match status" value="1"/>
</dbReference>
<organism evidence="2 3">
    <name type="scientific">Astrephomene gubernaculifera</name>
    <dbReference type="NCBI Taxonomy" id="47775"/>
    <lineage>
        <taxon>Eukaryota</taxon>
        <taxon>Viridiplantae</taxon>
        <taxon>Chlorophyta</taxon>
        <taxon>core chlorophytes</taxon>
        <taxon>Chlorophyceae</taxon>
        <taxon>CS clade</taxon>
        <taxon>Chlamydomonadales</taxon>
        <taxon>Astrephomenaceae</taxon>
        <taxon>Astrephomene</taxon>
    </lineage>
</organism>
<feature type="non-terminal residue" evidence="2">
    <location>
        <position position="1"/>
    </location>
</feature>
<gene>
    <name evidence="2" type="ORF">Agub_g5525</name>
</gene>
<keyword evidence="3" id="KW-1185">Reference proteome</keyword>
<feature type="compositionally biased region" description="Low complexity" evidence="1">
    <location>
        <begin position="238"/>
        <end position="271"/>
    </location>
</feature>
<dbReference type="GO" id="GO:0005829">
    <property type="term" value="C:cytosol"/>
    <property type="evidence" value="ECO:0007669"/>
    <property type="project" value="TreeGrafter"/>
</dbReference>
<feature type="region of interest" description="Disordered" evidence="1">
    <location>
        <begin position="238"/>
        <end position="278"/>
    </location>
</feature>
<protein>
    <submittedName>
        <fullName evidence="2">Uncharacterized protein</fullName>
    </submittedName>
</protein>
<dbReference type="GO" id="GO:0016504">
    <property type="term" value="F:peptidase activator activity"/>
    <property type="evidence" value="ECO:0007669"/>
    <property type="project" value="InterPro"/>
</dbReference>
<dbReference type="InterPro" id="IPR035309">
    <property type="entry name" value="PSME4"/>
</dbReference>
<dbReference type="GO" id="GO:0005634">
    <property type="term" value="C:nucleus"/>
    <property type="evidence" value="ECO:0007669"/>
    <property type="project" value="TreeGrafter"/>
</dbReference>
<reference evidence="2 3" key="1">
    <citation type="journal article" date="2021" name="Sci. Rep.">
        <title>Genome sequencing of the multicellular alga Astrephomene provides insights into convergent evolution of germ-soma differentiation.</title>
        <authorList>
            <person name="Yamashita S."/>
            <person name="Yamamoto K."/>
            <person name="Matsuzaki R."/>
            <person name="Suzuki S."/>
            <person name="Yamaguchi H."/>
            <person name="Hirooka S."/>
            <person name="Minakuchi Y."/>
            <person name="Miyagishima S."/>
            <person name="Kawachi M."/>
            <person name="Toyoda A."/>
            <person name="Nozaki H."/>
        </authorList>
    </citation>
    <scope>NUCLEOTIDE SEQUENCE [LARGE SCALE GENOMIC DNA]</scope>
    <source>
        <strain evidence="2 3">NIES-4017</strain>
    </source>
</reference>
<feature type="non-terminal residue" evidence="2">
    <location>
        <position position="678"/>
    </location>
</feature>
<dbReference type="EMBL" id="BMAR01000007">
    <property type="protein sequence ID" value="GFR44375.1"/>
    <property type="molecule type" value="Genomic_DNA"/>
</dbReference>
<dbReference type="AlphaFoldDB" id="A0AAD3HL57"/>
<proteinExistence type="predicted"/>
<comment type="caution">
    <text evidence="2">The sequence shown here is derived from an EMBL/GenBank/DDBJ whole genome shotgun (WGS) entry which is preliminary data.</text>
</comment>
<name>A0AAD3HL57_9CHLO</name>
<sequence>SFLLHSCPHPDPELLSLLARAGGVLLSAGSVEWVAGEAEGRVLRAAGRQLGEPAVAGRLYPPGTPWRRRHPPWLLHARLLNTLTRRAAVAAFRCGGSSGGGGGGGGGGGSWQPTTAQPQLTDLKQFPRPYLSLLRLLTLLTRHPNTHLVSRQAEAALEVAAKRFPAVVPPTFLPYILAGIADVPYEGVGDEGDGKGFQRSGRLEEEASRQEQPQQVVEGGESALQAFFLRLRAAAVGSSSSSSGTSSGSSSKTATGAAPAPASASAATATPQESESERDGRVLGCCHALSSNLNLWRLVFRQPNWLAAVVHALLAARTHNATVPQTALGELLLALATRVLHPPYGSMYAVQLYDNGNRKTQETEGETMEVAGSGLYGDLVRELVELGSPGGGMLLQRKERGAAAASHRYQVVANVLLLLLLPNRWGPYEQRQQQQQQQGAAGAAAAGSGGAAAAGAAAGMEVAEGAGSGSLAVVGAPPTAGGVAPGERLPAPEVVEVVVRHMLRQLCGGEASPHLRQLGLTGTLLPLSAVLEYGQSLPQLPRILADVITSATATANTAVASSEASGSSSTLTTPTTTPTPTTTGWGSRLMRSLALGHSELDAAEGMKDKRGAGLLALQQRLLNSTFEELCATLAAVAADRAARWPADGLPPPAAVRQGAFLVRQARLVQLMAAAAPRE</sequence>